<evidence type="ECO:0008006" key="3">
    <source>
        <dbReference type="Google" id="ProtNLM"/>
    </source>
</evidence>
<name>A0A420XVS9_9ACTN</name>
<comment type="caution">
    <text evidence="1">The sequence shown here is derived from an EMBL/GenBank/DDBJ whole genome shotgun (WGS) entry which is preliminary data.</text>
</comment>
<gene>
    <name evidence="1" type="ORF">CLV35_0101</name>
</gene>
<dbReference type="InterPro" id="IPR009784">
    <property type="entry name" value="DUF1349"/>
</dbReference>
<dbReference type="Proteomes" id="UP000281955">
    <property type="component" value="Unassembled WGS sequence"/>
</dbReference>
<dbReference type="SUPFAM" id="SSF49899">
    <property type="entry name" value="Concanavalin A-like lectins/glucanases"/>
    <property type="match status" value="1"/>
</dbReference>
<dbReference type="PANTHER" id="PTHR35332">
    <property type="entry name" value="REGULATION OF ENOLASE PROTEIN 1"/>
    <property type="match status" value="1"/>
</dbReference>
<proteinExistence type="predicted"/>
<dbReference type="Gene3D" id="2.60.120.200">
    <property type="match status" value="1"/>
</dbReference>
<dbReference type="AlphaFoldDB" id="A0A420XVS9"/>
<dbReference type="Pfam" id="PF07081">
    <property type="entry name" value="DUF1349"/>
    <property type="match status" value="1"/>
</dbReference>
<evidence type="ECO:0000313" key="2">
    <source>
        <dbReference type="Proteomes" id="UP000281955"/>
    </source>
</evidence>
<keyword evidence="2" id="KW-1185">Reference proteome</keyword>
<dbReference type="InterPro" id="IPR013320">
    <property type="entry name" value="ConA-like_dom_sf"/>
</dbReference>
<accession>A0A420XVS9</accession>
<sequence>MTHVTDAFQLPELPFATTASHPEVWSRDAGTQSLTGQALPHSDFYVNPGGDDAGDAASMGNAATLLGTPPEGDFQLSARVTVDFRSQYDAGVLMVWGHETEWAKLCFEFSPAGDPMVVSVVTQGVSDDANAFVVPGRTVGLRISRTGRVYAFHAATDGSTWQLVRVFRLGDGSPGHRVGFEVQSPTGEGCAVRFEQVSFRQERLADLRDGS</sequence>
<dbReference type="EMBL" id="RBWV01000001">
    <property type="protein sequence ID" value="RKS84284.1"/>
    <property type="molecule type" value="Genomic_DNA"/>
</dbReference>
<organism evidence="1 2">
    <name type="scientific">Motilibacter peucedani</name>
    <dbReference type="NCBI Taxonomy" id="598650"/>
    <lineage>
        <taxon>Bacteria</taxon>
        <taxon>Bacillati</taxon>
        <taxon>Actinomycetota</taxon>
        <taxon>Actinomycetes</taxon>
        <taxon>Motilibacterales</taxon>
        <taxon>Motilibacteraceae</taxon>
        <taxon>Motilibacter</taxon>
    </lineage>
</organism>
<evidence type="ECO:0000313" key="1">
    <source>
        <dbReference type="EMBL" id="RKS84284.1"/>
    </source>
</evidence>
<reference evidence="1 2" key="1">
    <citation type="submission" date="2018-10" db="EMBL/GenBank/DDBJ databases">
        <title>Genomic Encyclopedia of Archaeal and Bacterial Type Strains, Phase II (KMG-II): from individual species to whole genera.</title>
        <authorList>
            <person name="Goeker M."/>
        </authorList>
    </citation>
    <scope>NUCLEOTIDE SEQUENCE [LARGE SCALE GENOMIC DNA]</scope>
    <source>
        <strain evidence="1 2">RP-AC37</strain>
    </source>
</reference>
<dbReference type="InParanoid" id="A0A420XVS9"/>
<dbReference type="PANTHER" id="PTHR35332:SF2">
    <property type="entry name" value="REGULATION OF ENOLASE PROTEIN 1"/>
    <property type="match status" value="1"/>
</dbReference>
<protein>
    <recommendedName>
        <fullName evidence="3">DUF1349 domain-containing protein</fullName>
    </recommendedName>
</protein>